<keyword evidence="8 9" id="KW-0472">Membrane</keyword>
<dbReference type="RefSeq" id="WP_129988067.1">
    <property type="nucleotide sequence ID" value="NZ_SDPU01000026.1"/>
</dbReference>
<evidence type="ECO:0000313" key="12">
    <source>
        <dbReference type="EMBL" id="RYU11075.1"/>
    </source>
</evidence>
<keyword evidence="3 9" id="KW-1003">Cell membrane</keyword>
<dbReference type="NCBIfam" id="TIGR00916">
    <property type="entry name" value="2A0604s01"/>
    <property type="match status" value="1"/>
</dbReference>
<evidence type="ECO:0000313" key="13">
    <source>
        <dbReference type="Proteomes" id="UP000291189"/>
    </source>
</evidence>
<comment type="subunit">
    <text evidence="9">Forms a complex with SecD. Part of the essential Sec protein translocation apparatus which comprises SecA, SecYEG and auxiliary proteins SecDF. Other proteins may also be involved.</text>
</comment>
<dbReference type="Proteomes" id="UP000291189">
    <property type="component" value="Unassembled WGS sequence"/>
</dbReference>
<feature type="transmembrane region" description="Helical" evidence="9">
    <location>
        <begin position="178"/>
        <end position="198"/>
    </location>
</feature>
<dbReference type="InterPro" id="IPR022645">
    <property type="entry name" value="SecD/SecF_bac"/>
</dbReference>
<accession>A0A4Q5J176</accession>
<protein>
    <recommendedName>
        <fullName evidence="9">Protein-export membrane protein SecF</fullName>
    </recommendedName>
</protein>
<keyword evidence="4 9" id="KW-0812">Transmembrane</keyword>
<dbReference type="GO" id="GO:0015450">
    <property type="term" value="F:protein-transporting ATPase activity"/>
    <property type="evidence" value="ECO:0007669"/>
    <property type="project" value="InterPro"/>
</dbReference>
<evidence type="ECO:0000256" key="6">
    <source>
        <dbReference type="ARBA" id="ARBA00022989"/>
    </source>
</evidence>
<dbReference type="GO" id="GO:0065002">
    <property type="term" value="P:intracellular protein transmembrane transport"/>
    <property type="evidence" value="ECO:0007669"/>
    <property type="project" value="UniProtKB-UniRule"/>
</dbReference>
<comment type="function">
    <text evidence="9">Part of the Sec protein translocase complex. Interacts with the SecYEG preprotein conducting channel. SecDF uses the proton motive force (PMF) to complete protein translocation after the ATP-dependent function of SecA.</text>
</comment>
<feature type="region of interest" description="Disordered" evidence="10">
    <location>
        <begin position="331"/>
        <end position="421"/>
    </location>
</feature>
<evidence type="ECO:0000256" key="2">
    <source>
        <dbReference type="ARBA" id="ARBA00022448"/>
    </source>
</evidence>
<dbReference type="InterPro" id="IPR005665">
    <property type="entry name" value="SecF_bac"/>
</dbReference>
<keyword evidence="13" id="KW-1185">Reference proteome</keyword>
<sequence length="421" mass="44964">MGKMSRLGQHLYDGSVSIDFVGKRRLWYLISAAIVAVALSGLFWKGLNLGIEFEGGVEYRVTVSSSRVSDDLAATIREAVAQTAEDEGIPAAASPVANTSGDSNIRVQTEPLTNDQATVINRSIQEAAGVTADDISQDAIGATWGAAVADRALLGLGVFLVLVVLFIWAYFREWKMSVGGLVALFHDVIITVGVYALSGFEVTPATVTGILTILGFSLYDTVVVFDKVRENTKNLARTHQTYAQAANLAVNQTLVRSINTSIVALLPVGALLYVGVVTLGSGALKDLALALFVGMAAGLYSSVFIATPLVVQLKEMEPGVKAGDARAIRHNKRKEADRYAAVPTFTEDMPVYDEPGERSTRPVPDDVDGPGSDTERGVGQTQPNRSRYTAGERPAGRPVSPSASSKRAQPERKPRSQRGKK</sequence>
<feature type="region of interest" description="Disordered" evidence="10">
    <location>
        <begin position="85"/>
        <end position="104"/>
    </location>
</feature>
<comment type="subcellular location">
    <subcellularLocation>
        <location evidence="1 9">Cell membrane</location>
        <topology evidence="1 9">Multi-pass membrane protein</topology>
    </subcellularLocation>
</comment>
<proteinExistence type="inferred from homology"/>
<evidence type="ECO:0000256" key="7">
    <source>
        <dbReference type="ARBA" id="ARBA00023010"/>
    </source>
</evidence>
<evidence type="ECO:0000256" key="10">
    <source>
        <dbReference type="SAM" id="MobiDB-lite"/>
    </source>
</evidence>
<dbReference type="Pfam" id="PF07549">
    <property type="entry name" value="Sec_GG"/>
    <property type="match status" value="1"/>
</dbReference>
<reference evidence="12 13" key="1">
    <citation type="submission" date="2019-01" db="EMBL/GenBank/DDBJ databases">
        <title>Nocardioides guangzhouensis sp. nov., an actinobacterium isolated from soil.</title>
        <authorList>
            <person name="Fu Y."/>
            <person name="Cai Y."/>
            <person name="Lin Z."/>
            <person name="Chen P."/>
        </authorList>
    </citation>
    <scope>NUCLEOTIDE SEQUENCE [LARGE SCALE GENOMIC DNA]</scope>
    <source>
        <strain evidence="12 13">NBRC 105384</strain>
    </source>
</reference>
<dbReference type="GO" id="GO:0006605">
    <property type="term" value="P:protein targeting"/>
    <property type="evidence" value="ECO:0007669"/>
    <property type="project" value="UniProtKB-UniRule"/>
</dbReference>
<dbReference type="InterPro" id="IPR022646">
    <property type="entry name" value="SecD/SecF_CS"/>
</dbReference>
<dbReference type="HAMAP" id="MF_01464_B">
    <property type="entry name" value="SecF_B"/>
    <property type="match status" value="1"/>
</dbReference>
<feature type="domain" description="Protein export membrane protein SecD/SecF C-terminal" evidence="11">
    <location>
        <begin position="128"/>
        <end position="315"/>
    </location>
</feature>
<feature type="transmembrane region" description="Helical" evidence="9">
    <location>
        <begin position="152"/>
        <end position="171"/>
    </location>
</feature>
<dbReference type="InterPro" id="IPR055344">
    <property type="entry name" value="SecD_SecF_C_bact"/>
</dbReference>
<dbReference type="PANTHER" id="PTHR30081:SF8">
    <property type="entry name" value="PROTEIN TRANSLOCASE SUBUNIT SECF"/>
    <property type="match status" value="1"/>
</dbReference>
<dbReference type="InterPro" id="IPR048634">
    <property type="entry name" value="SecD_SecF_C"/>
</dbReference>
<organism evidence="12 13">
    <name type="scientific">Nocardioides iriomotensis</name>
    <dbReference type="NCBI Taxonomy" id="715784"/>
    <lineage>
        <taxon>Bacteria</taxon>
        <taxon>Bacillati</taxon>
        <taxon>Actinomycetota</taxon>
        <taxon>Actinomycetes</taxon>
        <taxon>Propionibacteriales</taxon>
        <taxon>Nocardioidaceae</taxon>
        <taxon>Nocardioides</taxon>
    </lineage>
</organism>
<evidence type="ECO:0000256" key="4">
    <source>
        <dbReference type="ARBA" id="ARBA00022692"/>
    </source>
</evidence>
<dbReference type="Pfam" id="PF02355">
    <property type="entry name" value="SecD_SecF_C"/>
    <property type="match status" value="1"/>
</dbReference>
<gene>
    <name evidence="9 12" type="primary">secF</name>
    <name evidence="12" type="ORF">ETU37_14495</name>
</gene>
<keyword evidence="7 9" id="KW-0811">Translocation</keyword>
<dbReference type="PANTHER" id="PTHR30081">
    <property type="entry name" value="PROTEIN-EXPORT MEMBRANE PROTEIN SEC"/>
    <property type="match status" value="1"/>
</dbReference>
<dbReference type="NCBIfam" id="TIGR00966">
    <property type="entry name" value="transloc_SecF"/>
    <property type="match status" value="1"/>
</dbReference>
<dbReference type="AlphaFoldDB" id="A0A4Q5J176"/>
<feature type="transmembrane region" description="Helical" evidence="9">
    <location>
        <begin position="26"/>
        <end position="44"/>
    </location>
</feature>
<dbReference type="OrthoDB" id="9774769at2"/>
<dbReference type="GO" id="GO:0005886">
    <property type="term" value="C:plasma membrane"/>
    <property type="evidence" value="ECO:0007669"/>
    <property type="project" value="UniProtKB-SubCell"/>
</dbReference>
<feature type="transmembrane region" description="Helical" evidence="9">
    <location>
        <begin position="287"/>
        <end position="311"/>
    </location>
</feature>
<dbReference type="InterPro" id="IPR022813">
    <property type="entry name" value="SecD/SecF_arch_bac"/>
</dbReference>
<feature type="transmembrane region" description="Helical" evidence="9">
    <location>
        <begin position="204"/>
        <end position="225"/>
    </location>
</feature>
<feature type="compositionally biased region" description="Basic and acidic residues" evidence="10">
    <location>
        <begin position="355"/>
        <end position="364"/>
    </location>
</feature>
<comment type="similarity">
    <text evidence="9">Belongs to the SecD/SecF family. SecF subfamily.</text>
</comment>
<evidence type="ECO:0000256" key="1">
    <source>
        <dbReference type="ARBA" id="ARBA00004651"/>
    </source>
</evidence>
<evidence type="ECO:0000256" key="5">
    <source>
        <dbReference type="ARBA" id="ARBA00022927"/>
    </source>
</evidence>
<dbReference type="SUPFAM" id="SSF82866">
    <property type="entry name" value="Multidrug efflux transporter AcrB transmembrane domain"/>
    <property type="match status" value="1"/>
</dbReference>
<evidence type="ECO:0000256" key="8">
    <source>
        <dbReference type="ARBA" id="ARBA00023136"/>
    </source>
</evidence>
<evidence type="ECO:0000256" key="3">
    <source>
        <dbReference type="ARBA" id="ARBA00022475"/>
    </source>
</evidence>
<dbReference type="GO" id="GO:0043952">
    <property type="term" value="P:protein transport by the Sec complex"/>
    <property type="evidence" value="ECO:0007669"/>
    <property type="project" value="UniProtKB-UniRule"/>
</dbReference>
<evidence type="ECO:0000256" key="9">
    <source>
        <dbReference type="HAMAP-Rule" id="MF_01464"/>
    </source>
</evidence>
<dbReference type="PRINTS" id="PR01755">
    <property type="entry name" value="SECFTRNLCASE"/>
</dbReference>
<keyword evidence="5 9" id="KW-0653">Protein transport</keyword>
<dbReference type="EMBL" id="SDPU01000026">
    <property type="protein sequence ID" value="RYU11075.1"/>
    <property type="molecule type" value="Genomic_DNA"/>
</dbReference>
<evidence type="ECO:0000259" key="11">
    <source>
        <dbReference type="Pfam" id="PF02355"/>
    </source>
</evidence>
<comment type="caution">
    <text evidence="12">The sequence shown here is derived from an EMBL/GenBank/DDBJ whole genome shotgun (WGS) entry which is preliminary data.</text>
</comment>
<dbReference type="Gene3D" id="1.20.1640.10">
    <property type="entry name" value="Multidrug efflux transporter AcrB transmembrane domain"/>
    <property type="match status" value="1"/>
</dbReference>
<keyword evidence="6 9" id="KW-1133">Transmembrane helix</keyword>
<feature type="transmembrane region" description="Helical" evidence="9">
    <location>
        <begin position="262"/>
        <end position="281"/>
    </location>
</feature>
<keyword evidence="2 9" id="KW-0813">Transport</keyword>
<name>A0A4Q5J176_9ACTN</name>